<name>A0ABN8QWZ4_9CNID</name>
<gene>
    <name evidence="3" type="ORF">PLOB_00011635</name>
</gene>
<protein>
    <recommendedName>
        <fullName evidence="2">C2H2-type domain-containing protein</fullName>
    </recommendedName>
</protein>
<evidence type="ECO:0000313" key="3">
    <source>
        <dbReference type="EMBL" id="CAH3171071.1"/>
    </source>
</evidence>
<proteinExistence type="predicted"/>
<dbReference type="PROSITE" id="PS00028">
    <property type="entry name" value="ZINC_FINGER_C2H2_1"/>
    <property type="match status" value="1"/>
</dbReference>
<comment type="caution">
    <text evidence="3">The sequence shown here is derived from an EMBL/GenBank/DDBJ whole genome shotgun (WGS) entry which is preliminary data.</text>
</comment>
<evidence type="ECO:0000256" key="1">
    <source>
        <dbReference type="SAM" id="MobiDB-lite"/>
    </source>
</evidence>
<feature type="domain" description="C2H2-type" evidence="2">
    <location>
        <begin position="691"/>
        <end position="715"/>
    </location>
</feature>
<evidence type="ECO:0000313" key="4">
    <source>
        <dbReference type="Proteomes" id="UP001159405"/>
    </source>
</evidence>
<accession>A0ABN8QWZ4</accession>
<reference evidence="3 4" key="1">
    <citation type="submission" date="2022-05" db="EMBL/GenBank/DDBJ databases">
        <authorList>
            <consortium name="Genoscope - CEA"/>
            <person name="William W."/>
        </authorList>
    </citation>
    <scope>NUCLEOTIDE SEQUENCE [LARGE SCALE GENOMIC DNA]</scope>
</reference>
<evidence type="ECO:0000259" key="2">
    <source>
        <dbReference type="PROSITE" id="PS00028"/>
    </source>
</evidence>
<feature type="compositionally biased region" description="Basic and acidic residues" evidence="1">
    <location>
        <begin position="213"/>
        <end position="229"/>
    </location>
</feature>
<feature type="region of interest" description="Disordered" evidence="1">
    <location>
        <begin position="849"/>
        <end position="883"/>
    </location>
</feature>
<dbReference type="Proteomes" id="UP001159405">
    <property type="component" value="Unassembled WGS sequence"/>
</dbReference>
<feature type="compositionally biased region" description="Polar residues" evidence="1">
    <location>
        <begin position="230"/>
        <end position="240"/>
    </location>
</feature>
<keyword evidence="4" id="KW-1185">Reference proteome</keyword>
<dbReference type="EMBL" id="CALNXK010000161">
    <property type="protein sequence ID" value="CAH3171071.1"/>
    <property type="molecule type" value="Genomic_DNA"/>
</dbReference>
<dbReference type="InterPro" id="IPR013087">
    <property type="entry name" value="Znf_C2H2_type"/>
</dbReference>
<dbReference type="PANTHER" id="PTHR33845">
    <property type="entry name" value="C2H2-TYPE DOMAIN-CONTAINING PROTEIN"/>
    <property type="match status" value="1"/>
</dbReference>
<organism evidence="3 4">
    <name type="scientific">Porites lobata</name>
    <dbReference type="NCBI Taxonomy" id="104759"/>
    <lineage>
        <taxon>Eukaryota</taxon>
        <taxon>Metazoa</taxon>
        <taxon>Cnidaria</taxon>
        <taxon>Anthozoa</taxon>
        <taxon>Hexacorallia</taxon>
        <taxon>Scleractinia</taxon>
        <taxon>Fungiina</taxon>
        <taxon>Poritidae</taxon>
        <taxon>Porites</taxon>
    </lineage>
</organism>
<sequence length="901" mass="100377">MSQFSCSFAVHCTSECDVSTRYPHRTQFFPLNSCVSDVKAHLRELQTTKSCVASERALILARVGLFDKEGKDMVICQKHRVLLGAKYCPSRKCQHPLHGRCNGKVSRGVNLKMSKEIKETWDVLVPVGSGVCRQCRGDHLRTVGSTDADSEVQDSGLASTSHPEPQIHEPSCSTESAEEIVEPPQLLPPATEESEQLSAAPVLNVRFQEDLISEHSDRDSDPSDRHSEALSRTSSGSQESLGAAETSAEWQPTPQIQHRLYYLNNFLRMATEGRVSPVRSQCQCDVLTMTSRTQRYYRKKAEQAIEGVLESIAPGNASWLYHQVMQRRIRLQAAEGIVEYTLVARLVILYEEAAYWYTRQQMLSLFVNDYSKSELLALIPGLSKWRIDEARKHAFQTKPGQPIDPPRIIRCRLDAVKVDHFLDFLSSPSVLQDVAYGTRTLKLESGESLEIPNMVCGASLKKSLAGLDSTQTDGVQALATLEDITHQLKQAGLDSTMADNILIRLKVGRQYLKTDFKIHTASESPCADHCRVFALSRTEKEYNGQCQHQHTITCDRCEDLKNAVSDLQLALDSGEVHLSPNKREELKHDLSCAAPSIEDWKSHVLRSVHQDAAKSLKPSQVFSASSLARHGNPQGPTDLQFLQAFNSPDILTGVFRASSSTQEQQPAAPPTDPIAVERIQLEEEERVAFGCPEEGCIKVYQSHSSLQRHVDARNHLLALERESTYDVITKKGAETCKSISGSYVRTAQPPTSASASVSHSQSEDPLPTADMGWALKKTKKSVHFTTKVRQFLREVFLQGEDTGNKAAAEDVAARMRSVRTAEGTKVFAKDKWLTSTQISGHFRRMASLNRSGGLHKREEARPAPTEPVPEGGESEDEEKDPYVAEVPIIRSRFQIRRELEL</sequence>
<feature type="region of interest" description="Disordered" evidence="1">
    <location>
        <begin position="744"/>
        <end position="766"/>
    </location>
</feature>
<dbReference type="PANTHER" id="PTHR33845:SF1">
    <property type="entry name" value="C2H2-TYPE DOMAIN-CONTAINING PROTEIN"/>
    <property type="match status" value="1"/>
</dbReference>
<feature type="region of interest" description="Disordered" evidence="1">
    <location>
        <begin position="143"/>
        <end position="182"/>
    </location>
</feature>
<feature type="region of interest" description="Disordered" evidence="1">
    <location>
        <begin position="213"/>
        <end position="251"/>
    </location>
</feature>